<evidence type="ECO:0000313" key="8">
    <source>
        <dbReference type="EMBL" id="UWX04957.1"/>
    </source>
</evidence>
<keyword evidence="3 4" id="KW-0687">Ribonucleoprotein</keyword>
<dbReference type="Proteomes" id="UP001058120">
    <property type="component" value="Chromosome"/>
</dbReference>
<dbReference type="InterPro" id="IPR005749">
    <property type="entry name" value="Ribosomal_uL15_bac-type"/>
</dbReference>
<dbReference type="InterPro" id="IPR030878">
    <property type="entry name" value="Ribosomal_uL15"/>
</dbReference>
<dbReference type="Gene3D" id="3.100.10.10">
    <property type="match status" value="1"/>
</dbReference>
<dbReference type="NCBIfam" id="TIGR01071">
    <property type="entry name" value="rplO_bact"/>
    <property type="match status" value="1"/>
</dbReference>
<proteinExistence type="inferred from homology"/>
<feature type="domain" description="Large ribosomal subunit protein uL15/eL18" evidence="7">
    <location>
        <begin position="77"/>
        <end position="145"/>
    </location>
</feature>
<accession>A0ABY5XZN8</accession>
<reference evidence="8" key="1">
    <citation type="submission" date="2020-12" db="EMBL/GenBank/DDBJ databases">
        <title>Taurinivorans muris gen. nov., sp. nov., fundamental and realized metabolic niche of a ubiquitous sulfidogenic bacterium in the murine intestine.</title>
        <authorList>
            <person name="Ye H."/>
            <person name="Hanson B.T."/>
            <person name="Loy A."/>
        </authorList>
    </citation>
    <scope>NUCLEOTIDE SEQUENCE</scope>
    <source>
        <strain evidence="8">LT0009</strain>
    </source>
</reference>
<dbReference type="PANTHER" id="PTHR12934">
    <property type="entry name" value="50S RIBOSOMAL PROTEIN L15"/>
    <property type="match status" value="1"/>
</dbReference>
<keyword evidence="4" id="KW-0699">rRNA-binding</keyword>
<dbReference type="InterPro" id="IPR036227">
    <property type="entry name" value="Ribosomal_uL15/eL18_sf"/>
</dbReference>
<dbReference type="RefSeq" id="WP_334314511.1">
    <property type="nucleotide sequence ID" value="NZ_CP065938.1"/>
</dbReference>
<dbReference type="EMBL" id="CP065938">
    <property type="protein sequence ID" value="UWX04957.1"/>
    <property type="molecule type" value="Genomic_DNA"/>
</dbReference>
<evidence type="ECO:0000313" key="9">
    <source>
        <dbReference type="Proteomes" id="UP001058120"/>
    </source>
</evidence>
<evidence type="ECO:0000256" key="1">
    <source>
        <dbReference type="ARBA" id="ARBA00007320"/>
    </source>
</evidence>
<keyword evidence="2 4" id="KW-0689">Ribosomal protein</keyword>
<organism evidence="8 9">
    <name type="scientific">Taurinivorans muris</name>
    <dbReference type="NCBI Taxonomy" id="2787751"/>
    <lineage>
        <taxon>Bacteria</taxon>
        <taxon>Pseudomonadati</taxon>
        <taxon>Thermodesulfobacteriota</taxon>
        <taxon>Desulfovibrionia</taxon>
        <taxon>Desulfovibrionales</taxon>
        <taxon>Desulfovibrionaceae</taxon>
        <taxon>Taurinivorans</taxon>
    </lineage>
</organism>
<keyword evidence="4" id="KW-0694">RNA-binding</keyword>
<sequence>MRLNELYPFPEERKTRKRVGRGDGSGFGHTAGKGHKGQNARAGGGVKAGFEGGQMPLQRRLPKRGFKNFDFKVTFEVINLDRLEASFEGKTEITLDDIYSRGLCSYGAPVKILGGGSVSKALTVEAHRFTQSAKAKIEAAGGKVTELCECDCCCADKAEKE</sequence>
<dbReference type="PROSITE" id="PS00475">
    <property type="entry name" value="RIBOSOMAL_L15"/>
    <property type="match status" value="1"/>
</dbReference>
<evidence type="ECO:0000256" key="3">
    <source>
        <dbReference type="ARBA" id="ARBA00023274"/>
    </source>
</evidence>
<evidence type="ECO:0000256" key="4">
    <source>
        <dbReference type="HAMAP-Rule" id="MF_01341"/>
    </source>
</evidence>
<feature type="region of interest" description="Disordered" evidence="6">
    <location>
        <begin position="1"/>
        <end position="53"/>
    </location>
</feature>
<evidence type="ECO:0000256" key="6">
    <source>
        <dbReference type="SAM" id="MobiDB-lite"/>
    </source>
</evidence>
<dbReference type="Pfam" id="PF00828">
    <property type="entry name" value="Ribosomal_L27A"/>
    <property type="match status" value="1"/>
</dbReference>
<dbReference type="InterPro" id="IPR021131">
    <property type="entry name" value="Ribosomal_uL15/eL18"/>
</dbReference>
<name>A0ABY5XZN8_9BACT</name>
<dbReference type="HAMAP" id="MF_01341">
    <property type="entry name" value="Ribosomal_uL15"/>
    <property type="match status" value="1"/>
</dbReference>
<keyword evidence="9" id="KW-1185">Reference proteome</keyword>
<evidence type="ECO:0000256" key="2">
    <source>
        <dbReference type="ARBA" id="ARBA00022980"/>
    </source>
</evidence>
<protein>
    <recommendedName>
        <fullName evidence="4">Large ribosomal subunit protein uL15</fullName>
    </recommendedName>
</protein>
<comment type="similarity">
    <text evidence="1 4 5">Belongs to the universal ribosomal protein uL15 family.</text>
</comment>
<gene>
    <name evidence="4 8" type="primary">rplO</name>
    <name evidence="8" type="ORF">JBF11_05580</name>
</gene>
<evidence type="ECO:0000256" key="5">
    <source>
        <dbReference type="RuleBase" id="RU003888"/>
    </source>
</evidence>
<comment type="function">
    <text evidence="4">Binds to the 23S rRNA.</text>
</comment>
<evidence type="ECO:0000259" key="7">
    <source>
        <dbReference type="Pfam" id="PF00828"/>
    </source>
</evidence>
<dbReference type="SUPFAM" id="SSF52080">
    <property type="entry name" value="Ribosomal proteins L15p and L18e"/>
    <property type="match status" value="1"/>
</dbReference>
<dbReference type="PANTHER" id="PTHR12934:SF11">
    <property type="entry name" value="LARGE RIBOSOMAL SUBUNIT PROTEIN UL15M"/>
    <property type="match status" value="1"/>
</dbReference>
<dbReference type="GO" id="GO:0005840">
    <property type="term" value="C:ribosome"/>
    <property type="evidence" value="ECO:0007669"/>
    <property type="project" value="UniProtKB-KW"/>
</dbReference>
<dbReference type="InterPro" id="IPR001196">
    <property type="entry name" value="Ribosomal_uL15_CS"/>
</dbReference>
<feature type="compositionally biased region" description="Gly residues" evidence="6">
    <location>
        <begin position="22"/>
        <end position="31"/>
    </location>
</feature>
<feature type="compositionally biased region" description="Gly residues" evidence="6">
    <location>
        <begin position="42"/>
        <end position="52"/>
    </location>
</feature>
<comment type="subunit">
    <text evidence="4">Part of the 50S ribosomal subunit.</text>
</comment>